<accession>A0AAD8G2W4</accession>
<sequence length="454" mass="51902">MVWALLLLVSQLPLAASSPQRVTGVLRKDACVCQINFGAWDFPVQEFEELLGRFQQCSESLDELKTQTNLTHFKMPLFSAAIKNITENLSQFEYINNRGLYNPLNFRLLDDEVGDLGTQIADAHKKQALDASTAQDLNDELSSIRLKVQNMQKYDKFNLLALREHIRKLKNRLESCRTYDKTQLDQCSKVLLSDISSPVVTQLNPFGTSYPFGAWGKESRHGSPELYWVQPLQSSNTFGITLRTYSSFEDFVMSKNHKDISVTSSYTTTYSIQGPGTVLYNESLYYNCYKSPNVCKFDLKTKTFQHMALQDAGHDNKFPYCYYSCYGTTDIDLSVDETGLWAIYATEENYGNIVISKLDSSTLAVVQTWKTKLFKKSVSNAFMVCGVLYATRYLSPKQEEVFYAFDTVTGHDTNTLSVPFEKISSDIQNLHYNPTDQRLYLFNYAYMLAYELTF</sequence>
<evidence type="ECO:0000313" key="6">
    <source>
        <dbReference type="EMBL" id="KAK1162064.1"/>
    </source>
</evidence>
<comment type="caution">
    <text evidence="3">Lacks conserved residue(s) required for the propagation of feature annotation.</text>
</comment>
<evidence type="ECO:0000256" key="2">
    <source>
        <dbReference type="ARBA" id="ARBA00022525"/>
    </source>
</evidence>
<reference evidence="6" key="1">
    <citation type="submission" date="2022-02" db="EMBL/GenBank/DDBJ databases">
        <title>Atlantic sturgeon de novo genome assembly.</title>
        <authorList>
            <person name="Stock M."/>
            <person name="Klopp C."/>
            <person name="Guiguen Y."/>
            <person name="Cabau C."/>
            <person name="Parinello H."/>
            <person name="Santidrian Yebra-Pimentel E."/>
            <person name="Kuhl H."/>
            <person name="Dirks R.P."/>
            <person name="Guessner J."/>
            <person name="Wuertz S."/>
            <person name="Du K."/>
            <person name="Schartl M."/>
        </authorList>
    </citation>
    <scope>NUCLEOTIDE SEQUENCE</scope>
    <source>
        <strain evidence="6">STURGEONOMICS-FGT-2020</strain>
        <tissue evidence="6">Whole blood</tissue>
    </source>
</reference>
<keyword evidence="2" id="KW-0964">Secreted</keyword>
<dbReference type="Proteomes" id="UP001230051">
    <property type="component" value="Unassembled WGS sequence"/>
</dbReference>
<comment type="caution">
    <text evidence="6">The sequence shown here is derived from an EMBL/GenBank/DDBJ whole genome shotgun (WGS) entry which is preliminary data.</text>
</comment>
<evidence type="ECO:0000259" key="5">
    <source>
        <dbReference type="PROSITE" id="PS51132"/>
    </source>
</evidence>
<dbReference type="SMART" id="SM00284">
    <property type="entry name" value="OLF"/>
    <property type="match status" value="1"/>
</dbReference>
<gene>
    <name evidence="6" type="ORF">AOXY_G18348</name>
</gene>
<feature type="chain" id="PRO_5041925618" evidence="4">
    <location>
        <begin position="18"/>
        <end position="454"/>
    </location>
</feature>
<evidence type="ECO:0000256" key="3">
    <source>
        <dbReference type="PROSITE-ProRule" id="PRU00446"/>
    </source>
</evidence>
<keyword evidence="4" id="KW-0732">Signal</keyword>
<evidence type="ECO:0000313" key="7">
    <source>
        <dbReference type="Proteomes" id="UP001230051"/>
    </source>
</evidence>
<dbReference type="PANTHER" id="PTHR23192:SF31">
    <property type="entry name" value="OLFACTOMEDIN-4-LIKE"/>
    <property type="match status" value="1"/>
</dbReference>
<dbReference type="PROSITE" id="PS51132">
    <property type="entry name" value="OLF"/>
    <property type="match status" value="1"/>
</dbReference>
<evidence type="ECO:0000256" key="1">
    <source>
        <dbReference type="ARBA" id="ARBA00004613"/>
    </source>
</evidence>
<evidence type="ECO:0000256" key="4">
    <source>
        <dbReference type="SAM" id="SignalP"/>
    </source>
</evidence>
<dbReference type="Pfam" id="PF02191">
    <property type="entry name" value="OLF"/>
    <property type="match status" value="1"/>
</dbReference>
<dbReference type="GO" id="GO:0007165">
    <property type="term" value="P:signal transduction"/>
    <property type="evidence" value="ECO:0007669"/>
    <property type="project" value="TreeGrafter"/>
</dbReference>
<dbReference type="GO" id="GO:0005615">
    <property type="term" value="C:extracellular space"/>
    <property type="evidence" value="ECO:0007669"/>
    <property type="project" value="TreeGrafter"/>
</dbReference>
<dbReference type="InterPro" id="IPR003112">
    <property type="entry name" value="Olfac-like_dom"/>
</dbReference>
<dbReference type="InterPro" id="IPR050605">
    <property type="entry name" value="Olfactomedin-like_domain"/>
</dbReference>
<dbReference type="AlphaFoldDB" id="A0AAD8G2W4"/>
<comment type="subcellular location">
    <subcellularLocation>
        <location evidence="1">Secreted</location>
    </subcellularLocation>
</comment>
<dbReference type="PANTHER" id="PTHR23192">
    <property type="entry name" value="OLFACTOMEDIN-RELATED"/>
    <property type="match status" value="1"/>
</dbReference>
<feature type="domain" description="Olfactomedin-like" evidence="5">
    <location>
        <begin position="186"/>
        <end position="454"/>
    </location>
</feature>
<proteinExistence type="predicted"/>
<dbReference type="EMBL" id="JAGXEW010000017">
    <property type="protein sequence ID" value="KAK1162064.1"/>
    <property type="molecule type" value="Genomic_DNA"/>
</dbReference>
<name>A0AAD8G2W4_ACIOX</name>
<keyword evidence="7" id="KW-1185">Reference proteome</keyword>
<feature type="signal peptide" evidence="4">
    <location>
        <begin position="1"/>
        <end position="17"/>
    </location>
</feature>
<organism evidence="6 7">
    <name type="scientific">Acipenser oxyrinchus oxyrinchus</name>
    <dbReference type="NCBI Taxonomy" id="40147"/>
    <lineage>
        <taxon>Eukaryota</taxon>
        <taxon>Metazoa</taxon>
        <taxon>Chordata</taxon>
        <taxon>Craniata</taxon>
        <taxon>Vertebrata</taxon>
        <taxon>Euteleostomi</taxon>
        <taxon>Actinopterygii</taxon>
        <taxon>Chondrostei</taxon>
        <taxon>Acipenseriformes</taxon>
        <taxon>Acipenseridae</taxon>
        <taxon>Acipenser</taxon>
    </lineage>
</organism>
<protein>
    <submittedName>
        <fullName evidence="6">Olfactomedin</fullName>
    </submittedName>
</protein>